<feature type="domain" description="Retrotransposon gag" evidence="2">
    <location>
        <begin position="125"/>
        <end position="220"/>
    </location>
</feature>
<dbReference type="InterPro" id="IPR005162">
    <property type="entry name" value="Retrotrans_gag_dom"/>
</dbReference>
<evidence type="ECO:0000256" key="1">
    <source>
        <dbReference type="SAM" id="MobiDB-lite"/>
    </source>
</evidence>
<dbReference type="AlphaFoldDB" id="A0A6G0JPP9"/>
<evidence type="ECO:0000313" key="3">
    <source>
        <dbReference type="EMBL" id="KAE9063730.1"/>
    </source>
</evidence>
<proteinExistence type="predicted"/>
<organism evidence="3 4">
    <name type="scientific">Phytophthora fragariae</name>
    <dbReference type="NCBI Taxonomy" id="53985"/>
    <lineage>
        <taxon>Eukaryota</taxon>
        <taxon>Sar</taxon>
        <taxon>Stramenopiles</taxon>
        <taxon>Oomycota</taxon>
        <taxon>Peronosporomycetes</taxon>
        <taxon>Peronosporales</taxon>
        <taxon>Peronosporaceae</taxon>
        <taxon>Phytophthora</taxon>
    </lineage>
</organism>
<sequence>MSTGNPNTGATHVAREDCLHLADPEWEALQRLSTVIGEAAVATMLRTLSPTEQHGVALGFIMREQRETAARATVSTPSTPRVESLKLHVNSYVGSEGEPLLRWLVEVDTAITARRIVDPLSKVAFAMTCLGGRPRSWAYGRRLTDPTCFSTYEVFKEELRQAFEPPQNEFRSRAEFLDLQQGKHDVHAYAQRARYLVSNIVTNPIDEATKVITFMKGLKDGPVKSYLFQEYPSTLESAITLAMQEEFSLRQAKLHVNVPRPMPRPMVKPREVPNQWTSRVRRLLDLSSVVDQRMSAVSGVETTVTTPVNAQHLCRRPRAGVTIPGIATGNKKTRTTSRRGAPCW</sequence>
<accession>A0A6G0JPP9</accession>
<dbReference type="EMBL" id="QXFX01004524">
    <property type="protein sequence ID" value="KAE9063730.1"/>
    <property type="molecule type" value="Genomic_DNA"/>
</dbReference>
<evidence type="ECO:0000259" key="2">
    <source>
        <dbReference type="Pfam" id="PF03732"/>
    </source>
</evidence>
<dbReference type="Proteomes" id="UP000488956">
    <property type="component" value="Unassembled WGS sequence"/>
</dbReference>
<gene>
    <name evidence="3" type="ORF">PF010_g28879</name>
</gene>
<reference evidence="3 4" key="1">
    <citation type="submission" date="2018-09" db="EMBL/GenBank/DDBJ databases">
        <title>Genomic investigation of the strawberry pathogen Phytophthora fragariae indicates pathogenicity is determined by transcriptional variation in three key races.</title>
        <authorList>
            <person name="Adams T.M."/>
            <person name="Armitage A.D."/>
            <person name="Sobczyk M.K."/>
            <person name="Bates H.J."/>
            <person name="Dunwell J.M."/>
            <person name="Nellist C.F."/>
            <person name="Harrison R.J."/>
        </authorList>
    </citation>
    <scope>NUCLEOTIDE SEQUENCE [LARGE SCALE GENOMIC DNA]</scope>
    <source>
        <strain evidence="3 4">ONT-3</strain>
    </source>
</reference>
<protein>
    <recommendedName>
        <fullName evidence="2">Retrotransposon gag domain-containing protein</fullName>
    </recommendedName>
</protein>
<dbReference type="Pfam" id="PF03732">
    <property type="entry name" value="Retrotrans_gag"/>
    <property type="match status" value="1"/>
</dbReference>
<evidence type="ECO:0000313" key="4">
    <source>
        <dbReference type="Proteomes" id="UP000488956"/>
    </source>
</evidence>
<feature type="region of interest" description="Disordered" evidence="1">
    <location>
        <begin position="322"/>
        <end position="344"/>
    </location>
</feature>
<comment type="caution">
    <text evidence="3">The sequence shown here is derived from an EMBL/GenBank/DDBJ whole genome shotgun (WGS) entry which is preliminary data.</text>
</comment>
<name>A0A6G0JPP9_9STRA</name>